<evidence type="ECO:0000313" key="2">
    <source>
        <dbReference type="Proteomes" id="UP000887563"/>
    </source>
</evidence>
<dbReference type="Proteomes" id="UP000887563">
    <property type="component" value="Unplaced"/>
</dbReference>
<organism evidence="2 4">
    <name type="scientific">Meloidogyne incognita</name>
    <name type="common">Southern root-knot nematode worm</name>
    <name type="synonym">Oxyuris incognita</name>
    <dbReference type="NCBI Taxonomy" id="6306"/>
    <lineage>
        <taxon>Eukaryota</taxon>
        <taxon>Metazoa</taxon>
        <taxon>Ecdysozoa</taxon>
        <taxon>Nematoda</taxon>
        <taxon>Chromadorea</taxon>
        <taxon>Rhabditida</taxon>
        <taxon>Tylenchina</taxon>
        <taxon>Tylenchomorpha</taxon>
        <taxon>Tylenchoidea</taxon>
        <taxon>Meloidogynidae</taxon>
        <taxon>Meloidogyninae</taxon>
        <taxon>Meloidogyne</taxon>
        <taxon>Meloidogyne incognita group</taxon>
    </lineage>
</organism>
<keyword evidence="1" id="KW-0812">Transmembrane</keyword>
<evidence type="ECO:0000313" key="4">
    <source>
        <dbReference type="WBParaSite" id="Minc3s03378g33662"/>
    </source>
</evidence>
<dbReference type="WBParaSite" id="Minc3s03378g33665">
    <property type="protein sequence ID" value="Minc3s03378g33665"/>
    <property type="gene ID" value="Minc3s03378g33665"/>
</dbReference>
<name>A0A914N5B5_MELIC</name>
<evidence type="ECO:0000313" key="3">
    <source>
        <dbReference type="WBParaSite" id="Minc3s00376g11255"/>
    </source>
</evidence>
<keyword evidence="2" id="KW-1185">Reference proteome</keyword>
<accession>A0A914N5B5</accession>
<feature type="transmembrane region" description="Helical" evidence="1">
    <location>
        <begin position="7"/>
        <end position="29"/>
    </location>
</feature>
<reference evidence="3 4" key="1">
    <citation type="submission" date="2022-11" db="UniProtKB">
        <authorList>
            <consortium name="WormBaseParasite"/>
        </authorList>
    </citation>
    <scope>IDENTIFICATION</scope>
</reference>
<dbReference type="WBParaSite" id="Minc3s00376g11255">
    <property type="protein sequence ID" value="Minc3s00376g11255"/>
    <property type="gene ID" value="Minc3s00376g11255"/>
</dbReference>
<evidence type="ECO:0000256" key="1">
    <source>
        <dbReference type="SAM" id="Phobius"/>
    </source>
</evidence>
<proteinExistence type="predicted"/>
<keyword evidence="1" id="KW-0472">Membrane</keyword>
<sequence length="70" mass="8052">MHSDAYGLVFGINNFVTILSITLFTFFFVDKNGPLNLGIEQMFISFGIFFLSISVIFALMELAVRYFQRK</sequence>
<dbReference type="WBParaSite" id="Minc3s03378g33662">
    <property type="protein sequence ID" value="Minc3s03378g33662"/>
    <property type="gene ID" value="Minc3s03378g33662"/>
</dbReference>
<keyword evidence="1" id="KW-1133">Transmembrane helix</keyword>
<feature type="transmembrane region" description="Helical" evidence="1">
    <location>
        <begin position="41"/>
        <end position="64"/>
    </location>
</feature>
<protein>
    <submittedName>
        <fullName evidence="3 4">Uncharacterized protein</fullName>
    </submittedName>
</protein>
<dbReference type="AlphaFoldDB" id="A0A914N5B5"/>